<comment type="catalytic activity">
    <reaction evidence="8">
        <text>L-seryl-[protein] + ATP = O-phospho-L-seryl-[protein] + ADP + H(+)</text>
        <dbReference type="Rhea" id="RHEA:17989"/>
        <dbReference type="Rhea" id="RHEA-COMP:9863"/>
        <dbReference type="Rhea" id="RHEA-COMP:11604"/>
        <dbReference type="ChEBI" id="CHEBI:15378"/>
        <dbReference type="ChEBI" id="CHEBI:29999"/>
        <dbReference type="ChEBI" id="CHEBI:30616"/>
        <dbReference type="ChEBI" id="CHEBI:83421"/>
        <dbReference type="ChEBI" id="CHEBI:456216"/>
        <dbReference type="EC" id="2.7.11.1"/>
    </reaction>
</comment>
<dbReference type="Pfam" id="PF07714">
    <property type="entry name" value="PK_Tyr_Ser-Thr"/>
    <property type="match status" value="1"/>
</dbReference>
<dbReference type="GO" id="GO:0005524">
    <property type="term" value="F:ATP binding"/>
    <property type="evidence" value="ECO:0007669"/>
    <property type="project" value="UniProtKB-UniRule"/>
</dbReference>
<dbReference type="Gene3D" id="1.10.510.10">
    <property type="entry name" value="Transferase(Phosphotransferase) domain 1"/>
    <property type="match status" value="1"/>
</dbReference>
<feature type="region of interest" description="Disordered" evidence="11">
    <location>
        <begin position="52"/>
        <end position="79"/>
    </location>
</feature>
<dbReference type="PANTHER" id="PTHR27001">
    <property type="entry name" value="OS01G0253100 PROTEIN"/>
    <property type="match status" value="1"/>
</dbReference>
<evidence type="ECO:0000256" key="10">
    <source>
        <dbReference type="RuleBase" id="RU000304"/>
    </source>
</evidence>
<evidence type="ECO:0000256" key="8">
    <source>
        <dbReference type="ARBA" id="ARBA00048679"/>
    </source>
</evidence>
<evidence type="ECO:0000256" key="4">
    <source>
        <dbReference type="ARBA" id="ARBA00022741"/>
    </source>
</evidence>
<dbReference type="ExpressionAtlas" id="A0A654G3J2">
    <property type="expression patterns" value="baseline and differential"/>
</dbReference>
<dbReference type="Proteomes" id="UP000426265">
    <property type="component" value="Unassembled WGS sequence"/>
</dbReference>
<keyword evidence="3" id="KW-0808">Transferase</keyword>
<dbReference type="InterPro" id="IPR017441">
    <property type="entry name" value="Protein_kinase_ATP_BS"/>
</dbReference>
<dbReference type="EMBL" id="CACRSJ010000110">
    <property type="protein sequence ID" value="VYS67659.1"/>
    <property type="molecule type" value="Genomic_DNA"/>
</dbReference>
<dbReference type="InterPro" id="IPR000719">
    <property type="entry name" value="Prot_kinase_dom"/>
</dbReference>
<organism evidence="13 14">
    <name type="scientific">Arabidopsis thaliana</name>
    <name type="common">Mouse-ear cress</name>
    <dbReference type="NCBI Taxonomy" id="3702"/>
    <lineage>
        <taxon>Eukaryota</taxon>
        <taxon>Viridiplantae</taxon>
        <taxon>Streptophyta</taxon>
        <taxon>Embryophyta</taxon>
        <taxon>Tracheophyta</taxon>
        <taxon>Spermatophyta</taxon>
        <taxon>Magnoliopsida</taxon>
        <taxon>eudicotyledons</taxon>
        <taxon>Gunneridae</taxon>
        <taxon>Pentapetalae</taxon>
        <taxon>rosids</taxon>
        <taxon>malvids</taxon>
        <taxon>Brassicales</taxon>
        <taxon>Brassicaceae</taxon>
        <taxon>Camelineae</taxon>
        <taxon>Arabidopsis</taxon>
    </lineage>
</organism>
<keyword evidence="4 9" id="KW-0547">Nucleotide-binding</keyword>
<proteinExistence type="inferred from homology"/>
<evidence type="ECO:0000256" key="3">
    <source>
        <dbReference type="ARBA" id="ARBA00022679"/>
    </source>
</evidence>
<dbReference type="InterPro" id="IPR001245">
    <property type="entry name" value="Ser-Thr/Tyr_kinase_cat_dom"/>
</dbReference>
<feature type="compositionally biased region" description="Low complexity" evidence="11">
    <location>
        <begin position="53"/>
        <end position="72"/>
    </location>
</feature>
<feature type="domain" description="Protein kinase" evidence="12">
    <location>
        <begin position="16"/>
        <end position="302"/>
    </location>
</feature>
<dbReference type="InterPro" id="IPR008271">
    <property type="entry name" value="Ser/Thr_kinase_AS"/>
</dbReference>
<dbReference type="PROSITE" id="PS00107">
    <property type="entry name" value="PROTEIN_KINASE_ATP"/>
    <property type="match status" value="1"/>
</dbReference>
<feature type="binding site" evidence="9">
    <location>
        <position position="51"/>
    </location>
    <ligand>
        <name>ATP</name>
        <dbReference type="ChEBI" id="CHEBI:30616"/>
    </ligand>
</feature>
<evidence type="ECO:0000256" key="9">
    <source>
        <dbReference type="PROSITE-ProRule" id="PRU10141"/>
    </source>
</evidence>
<evidence type="ECO:0000256" key="2">
    <source>
        <dbReference type="ARBA" id="ARBA00022527"/>
    </source>
</evidence>
<evidence type="ECO:0000256" key="1">
    <source>
        <dbReference type="ARBA" id="ARBA00012513"/>
    </source>
</evidence>
<dbReference type="SMART" id="SM00220">
    <property type="entry name" value="S_TKc"/>
    <property type="match status" value="1"/>
</dbReference>
<sequence>MKEFDYDKLVTAIDRFSPSKLIGKGSHGYVYKALLHHQDDDETRRRVVAIKTPSSLSLSPSSPSSPSSSSSSKSEQTKKLENEINVMSSLPYHPHVLSFLGHAEKKLMIVQYMPNGSLHQLLHVSTDPLPTWLKRIEIALQIASAVHFLHEQGVIHRDIKSENILFDSNWEAKLADFGLAVEFGGDKKIRPAPAGTIGYLDPCYTLPENLSMKTDVYSYGVVLLEIVSCRKAIDVSRSPASIVDWAVPLIKEGRIGEICGGGGGSGVFRGMSQRLLRMAARCVSSDVESRPCFGEITAEIVACLAEPLKSLPLWMSVLRRVVKLKRPKKRLRETLTWPGQTCRVR</sequence>
<gene>
    <name evidence="13" type="ORF">AN1_LOCUS23055</name>
</gene>
<comment type="similarity">
    <text evidence="10">Belongs to the protein kinase superfamily.</text>
</comment>
<dbReference type="PROSITE" id="PS00108">
    <property type="entry name" value="PROTEIN_KINASE_ST"/>
    <property type="match status" value="1"/>
</dbReference>
<dbReference type="Gene3D" id="3.30.200.20">
    <property type="entry name" value="Phosphorylase Kinase, domain 1"/>
    <property type="match status" value="1"/>
</dbReference>
<evidence type="ECO:0000256" key="5">
    <source>
        <dbReference type="ARBA" id="ARBA00022777"/>
    </source>
</evidence>
<dbReference type="EC" id="2.7.11.1" evidence="1"/>
<name>A0A654G3J2_ARATH</name>
<comment type="catalytic activity">
    <reaction evidence="7">
        <text>L-threonyl-[protein] + ATP = O-phospho-L-threonyl-[protein] + ADP + H(+)</text>
        <dbReference type="Rhea" id="RHEA:46608"/>
        <dbReference type="Rhea" id="RHEA-COMP:11060"/>
        <dbReference type="Rhea" id="RHEA-COMP:11605"/>
        <dbReference type="ChEBI" id="CHEBI:15378"/>
        <dbReference type="ChEBI" id="CHEBI:30013"/>
        <dbReference type="ChEBI" id="CHEBI:30616"/>
        <dbReference type="ChEBI" id="CHEBI:61977"/>
        <dbReference type="ChEBI" id="CHEBI:456216"/>
        <dbReference type="EC" id="2.7.11.1"/>
    </reaction>
</comment>
<evidence type="ECO:0000259" key="12">
    <source>
        <dbReference type="PROSITE" id="PS50011"/>
    </source>
</evidence>
<reference evidence="13 14" key="1">
    <citation type="submission" date="2019-11" db="EMBL/GenBank/DDBJ databases">
        <authorList>
            <person name="Jiao W.-B."/>
            <person name="Schneeberger K."/>
        </authorList>
    </citation>
    <scope>NUCLEOTIDE SEQUENCE [LARGE SCALE GENOMIC DNA]</scope>
    <source>
        <strain evidence="14">cv. An-1</strain>
    </source>
</reference>
<keyword evidence="2 10" id="KW-0723">Serine/threonine-protein kinase</keyword>
<keyword evidence="5" id="KW-0418">Kinase</keyword>
<dbReference type="AlphaFoldDB" id="A0A654G3J2"/>
<evidence type="ECO:0000256" key="6">
    <source>
        <dbReference type="ARBA" id="ARBA00022840"/>
    </source>
</evidence>
<keyword evidence="6 9" id="KW-0067">ATP-binding</keyword>
<dbReference type="PROSITE" id="PS50011">
    <property type="entry name" value="PROTEIN_KINASE_DOM"/>
    <property type="match status" value="1"/>
</dbReference>
<evidence type="ECO:0000313" key="14">
    <source>
        <dbReference type="Proteomes" id="UP000426265"/>
    </source>
</evidence>
<dbReference type="SUPFAM" id="SSF56112">
    <property type="entry name" value="Protein kinase-like (PK-like)"/>
    <property type="match status" value="1"/>
</dbReference>
<dbReference type="GO" id="GO:0004674">
    <property type="term" value="F:protein serine/threonine kinase activity"/>
    <property type="evidence" value="ECO:0007669"/>
    <property type="project" value="UniProtKB-KW"/>
</dbReference>
<protein>
    <recommendedName>
        <fullName evidence="1">non-specific serine/threonine protein kinase</fullName>
        <ecNumber evidence="1">2.7.11.1</ecNumber>
    </recommendedName>
</protein>
<evidence type="ECO:0000313" key="13">
    <source>
        <dbReference type="EMBL" id="VYS67659.1"/>
    </source>
</evidence>
<accession>A0A654G3J2</accession>
<dbReference type="FunFam" id="1.10.510.10:FF:000809">
    <property type="entry name" value="Serine/threonine-protein kinase-like protein At5g23170"/>
    <property type="match status" value="1"/>
</dbReference>
<dbReference type="InterPro" id="IPR011009">
    <property type="entry name" value="Kinase-like_dom_sf"/>
</dbReference>
<dbReference type="PANTHER" id="PTHR27001:SF850">
    <property type="entry name" value="OS01G0267800 PROTEIN"/>
    <property type="match status" value="1"/>
</dbReference>
<evidence type="ECO:0000256" key="11">
    <source>
        <dbReference type="SAM" id="MobiDB-lite"/>
    </source>
</evidence>
<evidence type="ECO:0000256" key="7">
    <source>
        <dbReference type="ARBA" id="ARBA00047899"/>
    </source>
</evidence>